<evidence type="ECO:0000259" key="3">
    <source>
        <dbReference type="PROSITE" id="PS50893"/>
    </source>
</evidence>
<keyword evidence="1" id="KW-0547">Nucleotide-binding</keyword>
<protein>
    <submittedName>
        <fullName evidence="4">ABC transporter ATP-binding protein</fullName>
    </submittedName>
</protein>
<dbReference type="RefSeq" id="WP_189092754.1">
    <property type="nucleotide sequence ID" value="NZ_BMQL01000045.1"/>
</dbReference>
<proteinExistence type="predicted"/>
<keyword evidence="2 4" id="KW-0067">ATP-binding</keyword>
<dbReference type="AlphaFoldDB" id="A0A918CL57"/>
<evidence type="ECO:0000313" key="4">
    <source>
        <dbReference type="EMBL" id="GGR28812.1"/>
    </source>
</evidence>
<dbReference type="GO" id="GO:0005524">
    <property type="term" value="F:ATP binding"/>
    <property type="evidence" value="ECO:0007669"/>
    <property type="project" value="UniProtKB-KW"/>
</dbReference>
<dbReference type="PANTHER" id="PTHR43119:SF1">
    <property type="entry name" value="ABC TRANSPORTER DOMAIN-CONTAINING PROTEIN"/>
    <property type="match status" value="1"/>
</dbReference>
<dbReference type="InterPro" id="IPR003439">
    <property type="entry name" value="ABC_transporter-like_ATP-bd"/>
</dbReference>
<reference evidence="4" key="1">
    <citation type="journal article" date="2014" name="Int. J. Syst. Evol. Microbiol.">
        <title>Complete genome sequence of Corynebacterium casei LMG S-19264T (=DSM 44701T), isolated from a smear-ripened cheese.</title>
        <authorList>
            <consortium name="US DOE Joint Genome Institute (JGI-PGF)"/>
            <person name="Walter F."/>
            <person name="Albersmeier A."/>
            <person name="Kalinowski J."/>
            <person name="Ruckert C."/>
        </authorList>
    </citation>
    <scope>NUCLEOTIDE SEQUENCE</scope>
    <source>
        <strain evidence="4">JCM 31311</strain>
    </source>
</reference>
<dbReference type="SUPFAM" id="SSF52540">
    <property type="entry name" value="P-loop containing nucleoside triphosphate hydrolases"/>
    <property type="match status" value="1"/>
</dbReference>
<keyword evidence="5" id="KW-1185">Reference proteome</keyword>
<gene>
    <name evidence="4" type="ORF">GCM10008957_44890</name>
</gene>
<dbReference type="PROSITE" id="PS50893">
    <property type="entry name" value="ABC_TRANSPORTER_2"/>
    <property type="match status" value="1"/>
</dbReference>
<feature type="domain" description="ABC transporter" evidence="3">
    <location>
        <begin position="10"/>
        <end position="232"/>
    </location>
</feature>
<dbReference type="GO" id="GO:0016887">
    <property type="term" value="F:ATP hydrolysis activity"/>
    <property type="evidence" value="ECO:0007669"/>
    <property type="project" value="InterPro"/>
</dbReference>
<dbReference type="Gene3D" id="3.40.50.300">
    <property type="entry name" value="P-loop containing nucleotide triphosphate hydrolases"/>
    <property type="match status" value="1"/>
</dbReference>
<evidence type="ECO:0000313" key="5">
    <source>
        <dbReference type="Proteomes" id="UP000603865"/>
    </source>
</evidence>
<comment type="caution">
    <text evidence="4">The sequence shown here is derived from an EMBL/GenBank/DDBJ whole genome shotgun (WGS) entry which is preliminary data.</text>
</comment>
<accession>A0A918CL57</accession>
<dbReference type="InterPro" id="IPR003593">
    <property type="entry name" value="AAA+_ATPase"/>
</dbReference>
<dbReference type="SMART" id="SM00382">
    <property type="entry name" value="AAA"/>
    <property type="match status" value="1"/>
</dbReference>
<dbReference type="EMBL" id="BMQL01000045">
    <property type="protein sequence ID" value="GGR28812.1"/>
    <property type="molecule type" value="Genomic_DNA"/>
</dbReference>
<dbReference type="Proteomes" id="UP000603865">
    <property type="component" value="Unassembled WGS sequence"/>
</dbReference>
<evidence type="ECO:0000256" key="2">
    <source>
        <dbReference type="ARBA" id="ARBA00022840"/>
    </source>
</evidence>
<sequence length="232" mass="25589">MTAEAPVPLLRAEGLSRHVEGRPLWQRLRLELRESERLAVVGPSGSGKTLLLRALAGLDVLEHGVVYLDERPQTRWAMPDFRSRVMYLPQRPALGTGTVLDELRQPFSLKVHAGKQFNKARAAELLVALGRPASFLTLNLSTLSGGEQQTVALIRALLLDPAVLLLDEATASLDPEAARLAEAELLRWNEVPGRALIWVSHDPAQRERIATHHLDIQRVSVPAQATTERLPA</sequence>
<dbReference type="InterPro" id="IPR027417">
    <property type="entry name" value="P-loop_NTPase"/>
</dbReference>
<name>A0A918CL57_9DEIO</name>
<reference evidence="4" key="2">
    <citation type="submission" date="2020-09" db="EMBL/GenBank/DDBJ databases">
        <authorList>
            <person name="Sun Q."/>
            <person name="Ohkuma M."/>
        </authorList>
    </citation>
    <scope>NUCLEOTIDE SEQUENCE</scope>
    <source>
        <strain evidence="4">JCM 31311</strain>
    </source>
</reference>
<organism evidence="4 5">
    <name type="scientific">Deinococcus ruber</name>
    <dbReference type="NCBI Taxonomy" id="1848197"/>
    <lineage>
        <taxon>Bacteria</taxon>
        <taxon>Thermotogati</taxon>
        <taxon>Deinococcota</taxon>
        <taxon>Deinococci</taxon>
        <taxon>Deinococcales</taxon>
        <taxon>Deinococcaceae</taxon>
        <taxon>Deinococcus</taxon>
    </lineage>
</organism>
<dbReference type="PANTHER" id="PTHR43119">
    <property type="entry name" value="ABC TRANSPORT PROTEIN ATP-BINDING COMPONENT-RELATED"/>
    <property type="match status" value="1"/>
</dbReference>
<evidence type="ECO:0000256" key="1">
    <source>
        <dbReference type="ARBA" id="ARBA00022741"/>
    </source>
</evidence>
<dbReference type="Pfam" id="PF00005">
    <property type="entry name" value="ABC_tran"/>
    <property type="match status" value="1"/>
</dbReference>